<dbReference type="InterPro" id="IPR020904">
    <property type="entry name" value="Sc_DH/Rdtase_CS"/>
</dbReference>
<dbReference type="CDD" id="cd05233">
    <property type="entry name" value="SDR_c"/>
    <property type="match status" value="1"/>
</dbReference>
<keyword evidence="2" id="KW-0560">Oxidoreductase</keyword>
<evidence type="ECO:0000313" key="3">
    <source>
        <dbReference type="EMBL" id="MBC8576797.1"/>
    </source>
</evidence>
<evidence type="ECO:0000313" key="4">
    <source>
        <dbReference type="Proteomes" id="UP000658131"/>
    </source>
</evidence>
<dbReference type="Proteomes" id="UP000658131">
    <property type="component" value="Unassembled WGS sequence"/>
</dbReference>
<sequence>MATYRLKDRIAVITGGARGIGFGIASRFVQEGARVIIADVLEEGGEAARRLGERACFYRIDLRSRSAIFEMADELVRRYGRIDILVNCAGIARPVPTLKLSEEVLDEVIDINLKAPLFCCQAVGRYMRRQGGGSIINISSGNSRMINVGRTPYGITKGAVNLLTMQLGAEWAMYHIKVNAIAPGWIETEMVKRPLRSGILDEKKILSVSPIGRFGKVEEIANLALFLAGDESDYIVGQVLFADGGWSLGIMPDGLDYVRENDTEEE</sequence>
<dbReference type="PANTHER" id="PTHR42760:SF115">
    <property type="entry name" value="3-OXOACYL-[ACYL-CARRIER-PROTEIN] REDUCTASE FABG"/>
    <property type="match status" value="1"/>
</dbReference>
<evidence type="ECO:0000256" key="2">
    <source>
        <dbReference type="ARBA" id="ARBA00023002"/>
    </source>
</evidence>
<dbReference type="Pfam" id="PF13561">
    <property type="entry name" value="adh_short_C2"/>
    <property type="match status" value="1"/>
</dbReference>
<comment type="caution">
    <text evidence="3">The sequence shown here is derived from an EMBL/GenBank/DDBJ whole genome shotgun (WGS) entry which is preliminary data.</text>
</comment>
<dbReference type="NCBIfam" id="NF005559">
    <property type="entry name" value="PRK07231.1"/>
    <property type="match status" value="1"/>
</dbReference>
<dbReference type="PRINTS" id="PR00081">
    <property type="entry name" value="GDHRDH"/>
</dbReference>
<proteinExistence type="inferred from homology"/>
<reference evidence="3 4" key="1">
    <citation type="submission" date="2020-08" db="EMBL/GenBank/DDBJ databases">
        <title>Genome public.</title>
        <authorList>
            <person name="Liu C."/>
            <person name="Sun Q."/>
        </authorList>
    </citation>
    <scope>NUCLEOTIDE SEQUENCE [LARGE SCALE GENOMIC DNA]</scope>
    <source>
        <strain evidence="3 4">BX1</strain>
    </source>
</reference>
<dbReference type="RefSeq" id="WP_262400300.1">
    <property type="nucleotide sequence ID" value="NZ_JACRTB010000015.1"/>
</dbReference>
<name>A0ABR7NK64_9FIRM</name>
<dbReference type="PRINTS" id="PR00080">
    <property type="entry name" value="SDRFAMILY"/>
</dbReference>
<protein>
    <submittedName>
        <fullName evidence="3">SDR family oxidoreductase</fullName>
    </submittedName>
</protein>
<dbReference type="InterPro" id="IPR036291">
    <property type="entry name" value="NAD(P)-bd_dom_sf"/>
</dbReference>
<gene>
    <name evidence="3" type="ORF">H8717_10340</name>
</gene>
<keyword evidence="4" id="KW-1185">Reference proteome</keyword>
<dbReference type="PROSITE" id="PS00061">
    <property type="entry name" value="ADH_SHORT"/>
    <property type="match status" value="1"/>
</dbReference>
<dbReference type="Gene3D" id="3.40.50.720">
    <property type="entry name" value="NAD(P)-binding Rossmann-like Domain"/>
    <property type="match status" value="1"/>
</dbReference>
<dbReference type="PANTHER" id="PTHR42760">
    <property type="entry name" value="SHORT-CHAIN DEHYDROGENASES/REDUCTASES FAMILY MEMBER"/>
    <property type="match status" value="1"/>
</dbReference>
<dbReference type="EMBL" id="JACRTB010000015">
    <property type="protein sequence ID" value="MBC8576797.1"/>
    <property type="molecule type" value="Genomic_DNA"/>
</dbReference>
<evidence type="ECO:0000256" key="1">
    <source>
        <dbReference type="ARBA" id="ARBA00006484"/>
    </source>
</evidence>
<dbReference type="InterPro" id="IPR002347">
    <property type="entry name" value="SDR_fam"/>
</dbReference>
<accession>A0ABR7NK64</accession>
<dbReference type="SUPFAM" id="SSF51735">
    <property type="entry name" value="NAD(P)-binding Rossmann-fold domains"/>
    <property type="match status" value="1"/>
</dbReference>
<organism evidence="3 4">
    <name type="scientific">Yanshouia hominis</name>
    <dbReference type="NCBI Taxonomy" id="2763673"/>
    <lineage>
        <taxon>Bacteria</taxon>
        <taxon>Bacillati</taxon>
        <taxon>Bacillota</taxon>
        <taxon>Clostridia</taxon>
        <taxon>Eubacteriales</taxon>
        <taxon>Oscillospiraceae</taxon>
        <taxon>Yanshouia</taxon>
    </lineage>
</organism>
<comment type="similarity">
    <text evidence="1">Belongs to the short-chain dehydrogenases/reductases (SDR) family.</text>
</comment>